<protein>
    <submittedName>
        <fullName evidence="3">DUF2231 domain-containing protein</fullName>
    </submittedName>
</protein>
<keyword evidence="1" id="KW-0812">Transmembrane</keyword>
<dbReference type="InterPro" id="IPR019251">
    <property type="entry name" value="DUF2231_TM"/>
</dbReference>
<keyword evidence="1" id="KW-0472">Membrane</keyword>
<dbReference type="Proteomes" id="UP000309133">
    <property type="component" value="Unassembled WGS sequence"/>
</dbReference>
<dbReference type="RefSeq" id="WP_136428316.1">
    <property type="nucleotide sequence ID" value="NZ_SSSM01000005.1"/>
</dbReference>
<dbReference type="Pfam" id="PF09990">
    <property type="entry name" value="DUF2231"/>
    <property type="match status" value="1"/>
</dbReference>
<sequence>MADKSESLLVRAVAHLERARGLDGAIRALAPKVRRAPQAVLDLLHGAPLGHAVHPVAVLVPAGAWISASVLDFLPGSERAARRLVAVGLLSAAPTSASGLADWSSLNTPQQRVGIVHASANVLAWFLYAASWLQRRKGNDGRGKLLALAALGVLGGSGYLGGHLVYRQGARVETRSTSS</sequence>
<feature type="transmembrane region" description="Helical" evidence="1">
    <location>
        <begin position="83"/>
        <end position="101"/>
    </location>
</feature>
<organism evidence="3 4">
    <name type="scientific">Naasia lichenicola</name>
    <dbReference type="NCBI Taxonomy" id="2565933"/>
    <lineage>
        <taxon>Bacteria</taxon>
        <taxon>Bacillati</taxon>
        <taxon>Actinomycetota</taxon>
        <taxon>Actinomycetes</taxon>
        <taxon>Micrococcales</taxon>
        <taxon>Microbacteriaceae</taxon>
        <taxon>Naasia</taxon>
    </lineage>
</organism>
<evidence type="ECO:0000256" key="1">
    <source>
        <dbReference type="SAM" id="Phobius"/>
    </source>
</evidence>
<proteinExistence type="predicted"/>
<keyword evidence="4" id="KW-1185">Reference proteome</keyword>
<feature type="transmembrane region" description="Helical" evidence="1">
    <location>
        <begin position="52"/>
        <end position="71"/>
    </location>
</feature>
<dbReference type="AlphaFoldDB" id="A0A4V3WSZ2"/>
<feature type="transmembrane region" description="Helical" evidence="1">
    <location>
        <begin position="145"/>
        <end position="166"/>
    </location>
</feature>
<accession>A0A4V3WSZ2</accession>
<reference evidence="3 4" key="1">
    <citation type="submission" date="2019-04" db="EMBL/GenBank/DDBJ databases">
        <authorList>
            <person name="Jiang L."/>
        </authorList>
    </citation>
    <scope>NUCLEOTIDE SEQUENCE [LARGE SCALE GENOMIC DNA]</scope>
    <source>
        <strain evidence="3 4">YIM 131853</strain>
    </source>
</reference>
<evidence type="ECO:0000259" key="2">
    <source>
        <dbReference type="Pfam" id="PF09990"/>
    </source>
</evidence>
<evidence type="ECO:0000313" key="3">
    <source>
        <dbReference type="EMBL" id="THG29987.1"/>
    </source>
</evidence>
<gene>
    <name evidence="3" type="ORF">E6C64_15200</name>
</gene>
<dbReference type="OrthoDB" id="9795104at2"/>
<feature type="transmembrane region" description="Helical" evidence="1">
    <location>
        <begin position="113"/>
        <end position="133"/>
    </location>
</feature>
<comment type="caution">
    <text evidence="3">The sequence shown here is derived from an EMBL/GenBank/DDBJ whole genome shotgun (WGS) entry which is preliminary data.</text>
</comment>
<dbReference type="EMBL" id="SSSM01000005">
    <property type="protein sequence ID" value="THG29987.1"/>
    <property type="molecule type" value="Genomic_DNA"/>
</dbReference>
<name>A0A4V3WSZ2_9MICO</name>
<evidence type="ECO:0000313" key="4">
    <source>
        <dbReference type="Proteomes" id="UP000309133"/>
    </source>
</evidence>
<feature type="domain" description="DUF2231" evidence="2">
    <location>
        <begin position="50"/>
        <end position="173"/>
    </location>
</feature>
<keyword evidence="1" id="KW-1133">Transmembrane helix</keyword>